<dbReference type="EMBL" id="PVWG01000046">
    <property type="protein sequence ID" value="PSB16172.1"/>
    <property type="molecule type" value="Genomic_DNA"/>
</dbReference>
<proteinExistence type="predicted"/>
<dbReference type="InterPro" id="IPR011050">
    <property type="entry name" value="Pectin_lyase_fold/virulence"/>
</dbReference>
<reference evidence="2 3" key="1">
    <citation type="submission" date="2018-02" db="EMBL/GenBank/DDBJ databases">
        <authorList>
            <person name="Cohen D.B."/>
            <person name="Kent A.D."/>
        </authorList>
    </citation>
    <scope>NUCLEOTIDE SEQUENCE [LARGE SCALE GENOMIC DNA]</scope>
    <source>
        <strain evidence="2 3">ULC007</strain>
    </source>
</reference>
<dbReference type="SUPFAM" id="SSF51126">
    <property type="entry name" value="Pectin lyase-like"/>
    <property type="match status" value="1"/>
</dbReference>
<dbReference type="RefSeq" id="WP_146135841.1">
    <property type="nucleotide sequence ID" value="NZ_PVWG01000046.1"/>
</dbReference>
<dbReference type="Proteomes" id="UP000238634">
    <property type="component" value="Unassembled WGS sequence"/>
</dbReference>
<evidence type="ECO:0000313" key="2">
    <source>
        <dbReference type="EMBL" id="PSB16172.1"/>
    </source>
</evidence>
<gene>
    <name evidence="2" type="ORF">C7B65_22340</name>
</gene>
<sequence>MKTQPWQMAVAIGLGMSGAIVISILPAVAQSVIVPDETLGNERSVVLPLDANGFPVDAIIGGAQRGQNLFHSFREFNVSAGRGAYFFNPDATIQNILARVTGSNASTILGTLGTFGQGSPNLFLINPNGMIFGANASLNVQGSFVATTANGVKFGDRGIFSATQPEIPSALLTIDPSAFLFNQIPAGNIVVQANQPISPDSDTLGLQVPNGESLLLLGGNVTIDGGQLNAWGGRVELGGLAKPGIIGLNENWSLRFPDGIARSDVSVTNQAFIDVQAANGGNISIYAHNLGISRNSYLFAGIREALGNQESQAGDIILDAIGEIQVRDRSFVSNFIDTGSTGNGGNINIVADSWEHPTFAMSIHTQCQPRHSIGQSNRS</sequence>
<dbReference type="NCBIfam" id="TIGR01901">
    <property type="entry name" value="adhes_NPXG"/>
    <property type="match status" value="1"/>
</dbReference>
<dbReference type="STRING" id="1920490.GCA_001895925_02542"/>
<dbReference type="SMART" id="SM00912">
    <property type="entry name" value="Haemagg_act"/>
    <property type="match status" value="1"/>
</dbReference>
<feature type="domain" description="Filamentous haemagglutinin FhaB/tRNA nuclease CdiA-like TPS" evidence="1">
    <location>
        <begin position="51"/>
        <end position="155"/>
    </location>
</feature>
<keyword evidence="3" id="KW-1185">Reference proteome</keyword>
<dbReference type="InterPro" id="IPR012334">
    <property type="entry name" value="Pectin_lyas_fold"/>
</dbReference>
<name>A0A2T1D6N2_9CYAN</name>
<feature type="non-terminal residue" evidence="2">
    <location>
        <position position="379"/>
    </location>
</feature>
<reference evidence="2 3" key="2">
    <citation type="submission" date="2018-03" db="EMBL/GenBank/DDBJ databases">
        <title>The ancient ancestry and fast evolution of plastids.</title>
        <authorList>
            <person name="Moore K.R."/>
            <person name="Magnabosco C."/>
            <person name="Momper L."/>
            <person name="Gold D.A."/>
            <person name="Bosak T."/>
            <person name="Fournier G.P."/>
        </authorList>
    </citation>
    <scope>NUCLEOTIDE SEQUENCE [LARGE SCALE GENOMIC DNA]</scope>
    <source>
        <strain evidence="2 3">ULC007</strain>
    </source>
</reference>
<dbReference type="Gene3D" id="2.160.20.10">
    <property type="entry name" value="Single-stranded right-handed beta-helix, Pectin lyase-like"/>
    <property type="match status" value="1"/>
</dbReference>
<dbReference type="Pfam" id="PF05860">
    <property type="entry name" value="TPS"/>
    <property type="match status" value="1"/>
</dbReference>
<protein>
    <recommendedName>
        <fullName evidence="1">Filamentous haemagglutinin FhaB/tRNA nuclease CdiA-like TPS domain-containing protein</fullName>
    </recommendedName>
</protein>
<comment type="caution">
    <text evidence="2">The sequence shown here is derived from an EMBL/GenBank/DDBJ whole genome shotgun (WGS) entry which is preliminary data.</text>
</comment>
<dbReference type="AlphaFoldDB" id="A0A2T1D6N2"/>
<dbReference type="InterPro" id="IPR008638">
    <property type="entry name" value="FhaB/CdiA-like_TPS"/>
</dbReference>
<evidence type="ECO:0000313" key="3">
    <source>
        <dbReference type="Proteomes" id="UP000238634"/>
    </source>
</evidence>
<accession>A0A2T1D6N2</accession>
<organism evidence="2 3">
    <name type="scientific">Phormidesmis priestleyi ULC007</name>
    <dbReference type="NCBI Taxonomy" id="1920490"/>
    <lineage>
        <taxon>Bacteria</taxon>
        <taxon>Bacillati</taxon>
        <taxon>Cyanobacteriota</taxon>
        <taxon>Cyanophyceae</taxon>
        <taxon>Leptolyngbyales</taxon>
        <taxon>Leptolyngbyaceae</taxon>
        <taxon>Phormidesmis</taxon>
    </lineage>
</organism>
<evidence type="ECO:0000259" key="1">
    <source>
        <dbReference type="SMART" id="SM00912"/>
    </source>
</evidence>